<evidence type="ECO:0000259" key="5">
    <source>
        <dbReference type="PROSITE" id="PS50217"/>
    </source>
</evidence>
<keyword evidence="2" id="KW-0539">Nucleus</keyword>
<gene>
    <name evidence="6" type="ORF">G6F50_002779</name>
</gene>
<feature type="region of interest" description="Disordered" evidence="4">
    <location>
        <begin position="78"/>
        <end position="119"/>
    </location>
</feature>
<dbReference type="InterPro" id="IPR004827">
    <property type="entry name" value="bZIP"/>
</dbReference>
<evidence type="ECO:0000256" key="1">
    <source>
        <dbReference type="ARBA" id="ARBA00004123"/>
    </source>
</evidence>
<dbReference type="PROSITE" id="PS50217">
    <property type="entry name" value="BZIP"/>
    <property type="match status" value="1"/>
</dbReference>
<dbReference type="Proteomes" id="UP000740926">
    <property type="component" value="Unassembled WGS sequence"/>
</dbReference>
<dbReference type="Gene3D" id="1.20.5.170">
    <property type="match status" value="1"/>
</dbReference>
<dbReference type="Pfam" id="PF00170">
    <property type="entry name" value="bZIP_1"/>
    <property type="match status" value="1"/>
</dbReference>
<feature type="region of interest" description="Disordered" evidence="4">
    <location>
        <begin position="173"/>
        <end position="203"/>
    </location>
</feature>
<dbReference type="SMART" id="SM00338">
    <property type="entry name" value="BRLZ"/>
    <property type="match status" value="1"/>
</dbReference>
<dbReference type="EMBL" id="JAANIU010000275">
    <property type="protein sequence ID" value="KAG1573513.1"/>
    <property type="molecule type" value="Genomic_DNA"/>
</dbReference>
<feature type="coiled-coil region" evidence="3">
    <location>
        <begin position="123"/>
        <end position="168"/>
    </location>
</feature>
<dbReference type="InterPro" id="IPR046347">
    <property type="entry name" value="bZIP_sf"/>
</dbReference>
<dbReference type="OMA" id="MHVEDWI"/>
<feature type="compositionally biased region" description="Low complexity" evidence="4">
    <location>
        <begin position="185"/>
        <end position="198"/>
    </location>
</feature>
<sequence length="476" mass="55023">MDNLMNIEWLNTDNDMMSTLFESSQISANAIQSTLENKQQEISFEPSYLHVKDHPATTATSKPPNKIKFKEPVIAAGLHQNAYKKKKKADSSSDSDDDAFVAQQQRKQMTSKERRQMRNKISARNFRERRKEYITQLEQKVEEHEKTIDELRKENLQLRKTNEQLMHQLLPRLASPSNTEHSEELVSSSTESQSSPESAPLASMPFQFPLDDMYDFNLLEQPEQLLLNSNSFDTLYLHHAVMPDLDVHRVLGEKMEQTASQNERQEAAKELLSEYPLLGAALMAIVLRHTMILDYVASIANQFSSVNQEAPVEKEQQKEQKEPKEQKEQKESKEQRRIKDATDEFDPASVTDEDIIYFIFHHGFTHYALYRATGQSHEQIMERWKNCLSTKSTCADFFYKKIKERKSVSESKGGNRFQTLQTYCKVAGTLLKHPKRMTQVSKVLKEKINFSKPYYTSHLKNQAALANPSQFDISTK</sequence>
<accession>A0A9P6Z9M4</accession>
<evidence type="ECO:0000313" key="6">
    <source>
        <dbReference type="EMBL" id="KAG1573513.1"/>
    </source>
</evidence>
<evidence type="ECO:0000256" key="2">
    <source>
        <dbReference type="ARBA" id="ARBA00023242"/>
    </source>
</evidence>
<keyword evidence="7" id="KW-1185">Reference proteome</keyword>
<dbReference type="GO" id="GO:0001228">
    <property type="term" value="F:DNA-binding transcription activator activity, RNA polymerase II-specific"/>
    <property type="evidence" value="ECO:0007669"/>
    <property type="project" value="TreeGrafter"/>
</dbReference>
<evidence type="ECO:0000256" key="4">
    <source>
        <dbReference type="SAM" id="MobiDB-lite"/>
    </source>
</evidence>
<dbReference type="CDD" id="cd14810">
    <property type="entry name" value="bZIP_u1"/>
    <property type="match status" value="1"/>
</dbReference>
<dbReference type="GO" id="GO:0090575">
    <property type="term" value="C:RNA polymerase II transcription regulator complex"/>
    <property type="evidence" value="ECO:0007669"/>
    <property type="project" value="TreeGrafter"/>
</dbReference>
<dbReference type="PANTHER" id="PTHR40621:SF10">
    <property type="entry name" value="BZIP DOMAIN-CONTAINING PROTEIN"/>
    <property type="match status" value="1"/>
</dbReference>
<comment type="caution">
    <text evidence="6">The sequence shown here is derived from an EMBL/GenBank/DDBJ whole genome shotgun (WGS) entry which is preliminary data.</text>
</comment>
<feature type="compositionally biased region" description="Basic and acidic residues" evidence="4">
    <location>
        <begin position="311"/>
        <end position="342"/>
    </location>
</feature>
<evidence type="ECO:0000313" key="7">
    <source>
        <dbReference type="Proteomes" id="UP000740926"/>
    </source>
</evidence>
<dbReference type="PROSITE" id="PS00036">
    <property type="entry name" value="BZIP_BASIC"/>
    <property type="match status" value="1"/>
</dbReference>
<proteinExistence type="predicted"/>
<evidence type="ECO:0000256" key="3">
    <source>
        <dbReference type="SAM" id="Coils"/>
    </source>
</evidence>
<dbReference type="SUPFAM" id="SSF57959">
    <property type="entry name" value="Leucine zipper domain"/>
    <property type="match status" value="1"/>
</dbReference>
<keyword evidence="3" id="KW-0175">Coiled coil</keyword>
<feature type="domain" description="BZIP" evidence="5">
    <location>
        <begin position="109"/>
        <end position="172"/>
    </location>
</feature>
<name>A0A9P6Z9M4_9FUNG</name>
<comment type="subcellular location">
    <subcellularLocation>
        <location evidence="1">Nucleus</location>
    </subcellularLocation>
</comment>
<feature type="region of interest" description="Disordered" evidence="4">
    <location>
        <begin position="307"/>
        <end position="344"/>
    </location>
</feature>
<dbReference type="PANTHER" id="PTHR40621">
    <property type="entry name" value="TRANSCRIPTION FACTOR KAPC-RELATED"/>
    <property type="match status" value="1"/>
</dbReference>
<dbReference type="InterPro" id="IPR050936">
    <property type="entry name" value="AP-1-like"/>
</dbReference>
<reference evidence="6 7" key="1">
    <citation type="journal article" date="2020" name="Microb. Genom.">
        <title>Genetic diversity of clinical and environmental Mucorales isolates obtained from an investigation of mucormycosis cases among solid organ transplant recipients.</title>
        <authorList>
            <person name="Nguyen M.H."/>
            <person name="Kaul D."/>
            <person name="Muto C."/>
            <person name="Cheng S.J."/>
            <person name="Richter R.A."/>
            <person name="Bruno V.M."/>
            <person name="Liu G."/>
            <person name="Beyhan S."/>
            <person name="Sundermann A.J."/>
            <person name="Mounaud S."/>
            <person name="Pasculle A.W."/>
            <person name="Nierman W.C."/>
            <person name="Driscoll E."/>
            <person name="Cumbie R."/>
            <person name="Clancy C.J."/>
            <person name="Dupont C.L."/>
        </authorList>
    </citation>
    <scope>NUCLEOTIDE SEQUENCE [LARGE SCALE GENOMIC DNA]</scope>
    <source>
        <strain evidence="6 7">GL24</strain>
    </source>
</reference>
<organism evidence="6 7">
    <name type="scientific">Rhizopus delemar</name>
    <dbReference type="NCBI Taxonomy" id="936053"/>
    <lineage>
        <taxon>Eukaryota</taxon>
        <taxon>Fungi</taxon>
        <taxon>Fungi incertae sedis</taxon>
        <taxon>Mucoromycota</taxon>
        <taxon>Mucoromycotina</taxon>
        <taxon>Mucoromycetes</taxon>
        <taxon>Mucorales</taxon>
        <taxon>Mucorineae</taxon>
        <taxon>Rhizopodaceae</taxon>
        <taxon>Rhizopus</taxon>
    </lineage>
</organism>
<protein>
    <recommendedName>
        <fullName evidence="5">BZIP domain-containing protein</fullName>
    </recommendedName>
</protein>
<dbReference type="GO" id="GO:0000976">
    <property type="term" value="F:transcription cis-regulatory region binding"/>
    <property type="evidence" value="ECO:0007669"/>
    <property type="project" value="InterPro"/>
</dbReference>
<dbReference type="AlphaFoldDB" id="A0A9P6Z9M4"/>